<organism evidence="2">
    <name type="scientific">Penicillium chrysogenum</name>
    <name type="common">Penicillium notatum</name>
    <dbReference type="NCBI Taxonomy" id="5076"/>
    <lineage>
        <taxon>Eukaryota</taxon>
        <taxon>Fungi</taxon>
        <taxon>Dikarya</taxon>
        <taxon>Ascomycota</taxon>
        <taxon>Pezizomycotina</taxon>
        <taxon>Eurotiomycetes</taxon>
        <taxon>Eurotiomycetidae</taxon>
        <taxon>Eurotiales</taxon>
        <taxon>Aspergillaceae</taxon>
        <taxon>Penicillium</taxon>
        <taxon>Penicillium chrysogenum species complex</taxon>
    </lineage>
</organism>
<dbReference type="Pfam" id="PF08240">
    <property type="entry name" value="ADH_N"/>
    <property type="match status" value="1"/>
</dbReference>
<dbReference type="InterPro" id="IPR013149">
    <property type="entry name" value="ADH-like_C"/>
</dbReference>
<protein>
    <submittedName>
        <fullName evidence="2">Zinc-type alcohol dehydrogenase-like protein</fullName>
    </submittedName>
</protein>
<dbReference type="InterPro" id="IPR013154">
    <property type="entry name" value="ADH-like_N"/>
</dbReference>
<dbReference type="AlphaFoldDB" id="A0A161ZKU3"/>
<proteinExistence type="predicted"/>
<evidence type="ECO:0000259" key="1">
    <source>
        <dbReference type="SMART" id="SM00829"/>
    </source>
</evidence>
<dbReference type="InterPro" id="IPR020843">
    <property type="entry name" value="ER"/>
</dbReference>
<gene>
    <name evidence="2" type="ORF">EN45_031750</name>
</gene>
<dbReference type="PANTHER" id="PTHR45033:SF2">
    <property type="entry name" value="ZINC-TYPE ALCOHOL DEHYDROGENASE-LIKE PROTEIN C1773.06C"/>
    <property type="match status" value="1"/>
</dbReference>
<sequence length="347" mass="37138">MSPSTMKQWVVEDKEHGYDGLVYKDAAVPKVGENEVLVKLHAASLNYRDLIIPKGQYPFALKFPVVPGSDGAGEVIEVGSKVAEFKKGDQVATLFNQGHQYGDVDTYAAGTGLGGVIDGTLREYGVFNEQGLVKAPRNLDAREASTLSCAALTSWNALYGLKPLKPGQVVLVQGTGGVSMFGLQFAKAAGATVIATTSSTLKAEKLKKLGADHVINYKTEPNWGDAARKLTPDGAGVDHIIEVGGSGTLQQSFKCVKLEGVISVIGFIGGVDPKTQPTVLETLTHICTVRGVYVGSKALMKDMVRAIEANDIHPVVDEKVFSLEQTREAYEYMLAQKHFGKLAININ</sequence>
<name>A0A161ZKU3_PENCH</name>
<dbReference type="Gene3D" id="3.40.50.720">
    <property type="entry name" value="NAD(P)-binding Rossmann-like Domain"/>
    <property type="match status" value="1"/>
</dbReference>
<dbReference type="Proteomes" id="UP000076449">
    <property type="component" value="Chromosome I"/>
</dbReference>
<dbReference type="SMART" id="SM00829">
    <property type="entry name" value="PKS_ER"/>
    <property type="match status" value="1"/>
</dbReference>
<dbReference type="CDD" id="cd08276">
    <property type="entry name" value="MDR7"/>
    <property type="match status" value="1"/>
</dbReference>
<accession>A0A161ZKU3</accession>
<dbReference type="Pfam" id="PF00107">
    <property type="entry name" value="ADH_zinc_N"/>
    <property type="match status" value="1"/>
</dbReference>
<dbReference type="InterPro" id="IPR011032">
    <property type="entry name" value="GroES-like_sf"/>
</dbReference>
<dbReference type="InterPro" id="IPR052711">
    <property type="entry name" value="Zinc_ADH-like"/>
</dbReference>
<evidence type="ECO:0000313" key="2">
    <source>
        <dbReference type="EMBL" id="KZN93007.1"/>
    </source>
</evidence>
<feature type="domain" description="Enoyl reductase (ER)" evidence="1">
    <location>
        <begin position="17"/>
        <end position="344"/>
    </location>
</feature>
<dbReference type="EMBL" id="CM002798">
    <property type="protein sequence ID" value="KZN93007.1"/>
    <property type="molecule type" value="Genomic_DNA"/>
</dbReference>
<dbReference type="Gene3D" id="3.90.180.10">
    <property type="entry name" value="Medium-chain alcohol dehydrogenases, catalytic domain"/>
    <property type="match status" value="1"/>
</dbReference>
<dbReference type="GO" id="GO:0016491">
    <property type="term" value="F:oxidoreductase activity"/>
    <property type="evidence" value="ECO:0007669"/>
    <property type="project" value="InterPro"/>
</dbReference>
<dbReference type="PANTHER" id="PTHR45033">
    <property type="match status" value="1"/>
</dbReference>
<reference evidence="2" key="1">
    <citation type="journal article" date="2014" name="Genome Announc.">
        <title>Complete sequencing and chromosome-scale genome assembly of the industrial progenitor strain P2niaD18 from the penicillin producer Penicillium chrysogenum.</title>
        <authorList>
            <person name="Specht T."/>
            <person name="Dahlmann T.A."/>
            <person name="Zadra I."/>
            <person name="Kurnsteiner H."/>
            <person name="Kuck U."/>
        </authorList>
    </citation>
    <scope>NUCLEOTIDE SEQUENCE [LARGE SCALE GENOMIC DNA]</scope>
    <source>
        <strain evidence="2">P2niaD18</strain>
    </source>
</reference>
<dbReference type="SUPFAM" id="SSF51735">
    <property type="entry name" value="NAD(P)-binding Rossmann-fold domains"/>
    <property type="match status" value="1"/>
</dbReference>
<dbReference type="SUPFAM" id="SSF50129">
    <property type="entry name" value="GroES-like"/>
    <property type="match status" value="1"/>
</dbReference>
<dbReference type="InterPro" id="IPR036291">
    <property type="entry name" value="NAD(P)-bd_dom_sf"/>
</dbReference>